<dbReference type="Pfam" id="PF00583">
    <property type="entry name" value="Acetyltransf_1"/>
    <property type="match status" value="1"/>
</dbReference>
<accession>A0ABS8GBV4</accession>
<name>A0ABS8GBV4_9ALTE</name>
<comment type="caution">
    <text evidence="2">The sequence shown here is derived from an EMBL/GenBank/DDBJ whole genome shotgun (WGS) entry which is preliminary data.</text>
</comment>
<dbReference type="CDD" id="cd04301">
    <property type="entry name" value="NAT_SF"/>
    <property type="match status" value="1"/>
</dbReference>
<evidence type="ECO:0000259" key="1">
    <source>
        <dbReference type="PROSITE" id="PS51186"/>
    </source>
</evidence>
<sequence length="159" mass="17902">MSYHLTPPTRSDYQTLQDWFDTPQALQAWAGPDVRLTPSLDDFIQQLQMPGIRSHALKSAATPLLGFGQCYSRHGLHHLARLTISPLQRGKGLVHHLMDALIEQAYQHQPANGVSLFVHQDNSAAIHSYRRYGFVPAPYPGDLPDNYGATLYMVLLRQQ</sequence>
<organism evidence="2 3">
    <name type="scientific">Fluctibacter halophilus</name>
    <dbReference type="NCBI Taxonomy" id="226011"/>
    <lineage>
        <taxon>Bacteria</taxon>
        <taxon>Pseudomonadati</taxon>
        <taxon>Pseudomonadota</taxon>
        <taxon>Gammaproteobacteria</taxon>
        <taxon>Alteromonadales</taxon>
        <taxon>Alteromonadaceae</taxon>
        <taxon>Fluctibacter</taxon>
    </lineage>
</organism>
<feature type="domain" description="N-acetyltransferase" evidence="1">
    <location>
        <begin position="3"/>
        <end position="158"/>
    </location>
</feature>
<dbReference type="InterPro" id="IPR016181">
    <property type="entry name" value="Acyl_CoA_acyltransferase"/>
</dbReference>
<dbReference type="RefSeq" id="WP_229162290.1">
    <property type="nucleotide sequence ID" value="NZ_JAJEWP010000006.1"/>
</dbReference>
<reference evidence="2 3" key="1">
    <citation type="submission" date="2021-10" db="EMBL/GenBank/DDBJ databases">
        <title>Draft genome of Aestuariibacter halophilus JC2043.</title>
        <authorList>
            <person name="Emsley S.A."/>
            <person name="Pfannmuller K.M."/>
            <person name="Ushijima B."/>
            <person name="Saw J.H."/>
            <person name="Videau P."/>
        </authorList>
    </citation>
    <scope>NUCLEOTIDE SEQUENCE [LARGE SCALE GENOMIC DNA]</scope>
    <source>
        <strain evidence="2 3">JC2043</strain>
    </source>
</reference>
<dbReference type="Gene3D" id="3.40.630.30">
    <property type="match status" value="1"/>
</dbReference>
<dbReference type="SUPFAM" id="SSF55729">
    <property type="entry name" value="Acyl-CoA N-acyltransferases (Nat)"/>
    <property type="match status" value="1"/>
</dbReference>
<protein>
    <submittedName>
        <fullName evidence="2">GNAT family N-acetyltransferase</fullName>
    </submittedName>
</protein>
<dbReference type="InterPro" id="IPR000182">
    <property type="entry name" value="GNAT_dom"/>
</dbReference>
<keyword evidence="3" id="KW-1185">Reference proteome</keyword>
<dbReference type="Proteomes" id="UP001520878">
    <property type="component" value="Unassembled WGS sequence"/>
</dbReference>
<evidence type="ECO:0000313" key="2">
    <source>
        <dbReference type="EMBL" id="MCC2617883.1"/>
    </source>
</evidence>
<dbReference type="EMBL" id="JAJEWP010000006">
    <property type="protein sequence ID" value="MCC2617883.1"/>
    <property type="molecule type" value="Genomic_DNA"/>
</dbReference>
<dbReference type="PROSITE" id="PS51186">
    <property type="entry name" value="GNAT"/>
    <property type="match status" value="1"/>
</dbReference>
<proteinExistence type="predicted"/>
<evidence type="ECO:0000313" key="3">
    <source>
        <dbReference type="Proteomes" id="UP001520878"/>
    </source>
</evidence>
<gene>
    <name evidence="2" type="ORF">LJ739_16645</name>
</gene>